<feature type="domain" description="HTH crp-type" evidence="4">
    <location>
        <begin position="110"/>
        <end position="176"/>
    </location>
</feature>
<dbReference type="Pfam" id="PF13545">
    <property type="entry name" value="HTH_Crp_2"/>
    <property type="match status" value="1"/>
</dbReference>
<keyword evidence="3" id="KW-0804">Transcription</keyword>
<dbReference type="SUPFAM" id="SSF46785">
    <property type="entry name" value="Winged helix' DNA-binding domain"/>
    <property type="match status" value="1"/>
</dbReference>
<name>A0A498CQD6_9FIRM</name>
<evidence type="ECO:0000256" key="3">
    <source>
        <dbReference type="ARBA" id="ARBA00023163"/>
    </source>
</evidence>
<dbReference type="SMART" id="SM00419">
    <property type="entry name" value="HTH_CRP"/>
    <property type="match status" value="1"/>
</dbReference>
<reference evidence="5 6" key="1">
    <citation type="submission" date="2018-10" db="EMBL/GenBank/DDBJ databases">
        <title>Anaerotruncus faecis sp. nov., isolated from human feces.</title>
        <authorList>
            <person name="Wang Y.-J."/>
        </authorList>
    </citation>
    <scope>NUCLEOTIDE SEQUENCE [LARGE SCALE GENOMIC DNA]</scope>
    <source>
        <strain evidence="5 6">22A2-44</strain>
    </source>
</reference>
<keyword evidence="2" id="KW-0238">DNA-binding</keyword>
<accession>A0A498CQD6</accession>
<dbReference type="GO" id="GO:0006355">
    <property type="term" value="P:regulation of DNA-templated transcription"/>
    <property type="evidence" value="ECO:0007669"/>
    <property type="project" value="InterPro"/>
</dbReference>
<evidence type="ECO:0000313" key="6">
    <source>
        <dbReference type="Proteomes" id="UP000276301"/>
    </source>
</evidence>
<sequence>MHAGSEDCAGLFLVKEGQVRVYILSEGGKEITLYRLFPWDICIFSASCMLRNISFDVYVEAEKETDALLIPTTVYSTLSKESLAVSDYTNQLMSSRFSDVMWVMEQVLFMSFDKRLALFLLEQAEIEGTDRLSMTQEVIARNLGSAREVVTRMLKYFQSEGLVSLFRGGVEITDREGMEALSKRV</sequence>
<dbReference type="PRINTS" id="PR00034">
    <property type="entry name" value="HTHCRP"/>
</dbReference>
<dbReference type="InterPro" id="IPR036388">
    <property type="entry name" value="WH-like_DNA-bd_sf"/>
</dbReference>
<evidence type="ECO:0000256" key="1">
    <source>
        <dbReference type="ARBA" id="ARBA00023015"/>
    </source>
</evidence>
<dbReference type="PROSITE" id="PS51063">
    <property type="entry name" value="HTH_CRP_2"/>
    <property type="match status" value="1"/>
</dbReference>
<gene>
    <name evidence="5" type="ORF">D4A47_05580</name>
</gene>
<dbReference type="SUPFAM" id="SSF51206">
    <property type="entry name" value="cAMP-binding domain-like"/>
    <property type="match status" value="1"/>
</dbReference>
<keyword evidence="6" id="KW-1185">Reference proteome</keyword>
<keyword evidence="1" id="KW-0805">Transcription regulation</keyword>
<organism evidence="5 6">
    <name type="scientific">Anaerotruncus massiliensis</name>
    <name type="common">ex Liu et al. 2021</name>
    <dbReference type="NCBI Taxonomy" id="2321404"/>
    <lineage>
        <taxon>Bacteria</taxon>
        <taxon>Bacillati</taxon>
        <taxon>Bacillota</taxon>
        <taxon>Clostridia</taxon>
        <taxon>Eubacteriales</taxon>
        <taxon>Oscillospiraceae</taxon>
        <taxon>Anaerotruncus</taxon>
    </lineage>
</organism>
<dbReference type="AlphaFoldDB" id="A0A498CQD6"/>
<dbReference type="Gene3D" id="2.60.120.10">
    <property type="entry name" value="Jelly Rolls"/>
    <property type="match status" value="1"/>
</dbReference>
<dbReference type="InterPro" id="IPR012318">
    <property type="entry name" value="HTH_CRP"/>
</dbReference>
<evidence type="ECO:0000259" key="4">
    <source>
        <dbReference type="PROSITE" id="PS51063"/>
    </source>
</evidence>
<comment type="caution">
    <text evidence="5">The sequence shown here is derived from an EMBL/GenBank/DDBJ whole genome shotgun (WGS) entry which is preliminary data.</text>
</comment>
<dbReference type="Gene3D" id="1.10.10.10">
    <property type="entry name" value="Winged helix-like DNA-binding domain superfamily/Winged helix DNA-binding domain"/>
    <property type="match status" value="1"/>
</dbReference>
<dbReference type="GO" id="GO:0003677">
    <property type="term" value="F:DNA binding"/>
    <property type="evidence" value="ECO:0007669"/>
    <property type="project" value="UniProtKB-KW"/>
</dbReference>
<dbReference type="InterPro" id="IPR036390">
    <property type="entry name" value="WH_DNA-bd_sf"/>
</dbReference>
<dbReference type="InterPro" id="IPR018490">
    <property type="entry name" value="cNMP-bd_dom_sf"/>
</dbReference>
<dbReference type="InterPro" id="IPR014710">
    <property type="entry name" value="RmlC-like_jellyroll"/>
</dbReference>
<dbReference type="EMBL" id="RCHT01000006">
    <property type="protein sequence ID" value="RLL12503.1"/>
    <property type="molecule type" value="Genomic_DNA"/>
</dbReference>
<evidence type="ECO:0000256" key="2">
    <source>
        <dbReference type="ARBA" id="ARBA00023125"/>
    </source>
</evidence>
<evidence type="ECO:0000313" key="5">
    <source>
        <dbReference type="EMBL" id="RLL12503.1"/>
    </source>
</evidence>
<protein>
    <submittedName>
        <fullName evidence="5">Crp/Fnr family transcriptional regulator</fullName>
    </submittedName>
</protein>
<dbReference type="Proteomes" id="UP000276301">
    <property type="component" value="Unassembled WGS sequence"/>
</dbReference>
<dbReference type="CDD" id="cd00092">
    <property type="entry name" value="HTH_CRP"/>
    <property type="match status" value="1"/>
</dbReference>
<proteinExistence type="predicted"/>